<keyword evidence="4" id="KW-0949">S-adenosyl-L-methionine</keyword>
<comment type="caution">
    <text evidence="6">The sequence shown here is derived from an EMBL/GenBank/DDBJ whole genome shotgun (WGS) entry which is preliminary data.</text>
</comment>
<keyword evidence="3" id="KW-0808">Transferase</keyword>
<dbReference type="GO" id="GO:0002128">
    <property type="term" value="P:tRNA nucleoside ribose methylation"/>
    <property type="evidence" value="ECO:0007669"/>
    <property type="project" value="TreeGrafter"/>
</dbReference>
<comment type="similarity">
    <text evidence="1">Belongs to the class IV-like SAM-binding methyltransferase superfamily. RNA methyltransferase TrmH family.</text>
</comment>
<dbReference type="PIRSF" id="PIRSF004808">
    <property type="entry name" value="LasT"/>
    <property type="match status" value="1"/>
</dbReference>
<evidence type="ECO:0000256" key="2">
    <source>
        <dbReference type="ARBA" id="ARBA00022603"/>
    </source>
</evidence>
<sequence>MVQPEHSGNIGSVARVMRNFEFFNLVVFNPIERKDHIFSYETRGFAMHGKKILLNSEIVEIEPSKSHTSELKNYLKKFDLIIATTASGMRYTNLRRLTIFPEDFSLPLSKTRLNIAILFGKESRGLTNEEISLADILLRIPASNTYSTLNISHAVGIILYELYKKINIINIGRGNKPVLLANKQDRLIIYKIIRNLIKQVRIRTHKKEKVYYAFKNVFERAVMSKKELSFILGLFSKLNS</sequence>
<proteinExistence type="inferred from homology"/>
<protein>
    <recommendedName>
        <fullName evidence="5">tRNA/rRNA methyltransferase SpoU type domain-containing protein</fullName>
    </recommendedName>
</protein>
<dbReference type="InterPro" id="IPR029026">
    <property type="entry name" value="tRNA_m1G_MTases_N"/>
</dbReference>
<evidence type="ECO:0000313" key="6">
    <source>
        <dbReference type="EMBL" id="GAH48200.1"/>
    </source>
</evidence>
<accession>X1GTK5</accession>
<evidence type="ECO:0000256" key="1">
    <source>
        <dbReference type="ARBA" id="ARBA00007228"/>
    </source>
</evidence>
<dbReference type="InterPro" id="IPR029028">
    <property type="entry name" value="Alpha/beta_knot_MTases"/>
</dbReference>
<dbReference type="Pfam" id="PF00588">
    <property type="entry name" value="SpoU_methylase"/>
    <property type="match status" value="1"/>
</dbReference>
<dbReference type="EMBL" id="BARU01024274">
    <property type="protein sequence ID" value="GAH48200.1"/>
    <property type="molecule type" value="Genomic_DNA"/>
</dbReference>
<feature type="domain" description="tRNA/rRNA methyltransferase SpoU type" evidence="5">
    <location>
        <begin position="2"/>
        <end position="160"/>
    </location>
</feature>
<dbReference type="Gene3D" id="3.40.1280.10">
    <property type="match status" value="1"/>
</dbReference>
<dbReference type="PANTHER" id="PTHR42786">
    <property type="entry name" value="TRNA/RRNA METHYLTRANSFERASE"/>
    <property type="match status" value="1"/>
</dbReference>
<keyword evidence="2" id="KW-0489">Methyltransferase</keyword>
<dbReference type="InterPro" id="IPR004384">
    <property type="entry name" value="RNA_MeTrfase_TrmJ/LasT"/>
</dbReference>
<name>X1GTK5_9ZZZZ</name>
<feature type="non-terminal residue" evidence="6">
    <location>
        <position position="240"/>
    </location>
</feature>
<evidence type="ECO:0000256" key="3">
    <source>
        <dbReference type="ARBA" id="ARBA00022679"/>
    </source>
</evidence>
<organism evidence="6">
    <name type="scientific">marine sediment metagenome</name>
    <dbReference type="NCBI Taxonomy" id="412755"/>
    <lineage>
        <taxon>unclassified sequences</taxon>
        <taxon>metagenomes</taxon>
        <taxon>ecological metagenomes</taxon>
    </lineage>
</organism>
<dbReference type="AlphaFoldDB" id="X1GTK5"/>
<reference evidence="6" key="1">
    <citation type="journal article" date="2014" name="Front. Microbiol.">
        <title>High frequency of phylogenetically diverse reductive dehalogenase-homologous genes in deep subseafloor sedimentary metagenomes.</title>
        <authorList>
            <person name="Kawai M."/>
            <person name="Futagami T."/>
            <person name="Toyoda A."/>
            <person name="Takaki Y."/>
            <person name="Nishi S."/>
            <person name="Hori S."/>
            <person name="Arai W."/>
            <person name="Tsubouchi T."/>
            <person name="Morono Y."/>
            <person name="Uchiyama I."/>
            <person name="Ito T."/>
            <person name="Fujiyama A."/>
            <person name="Inagaki F."/>
            <person name="Takami H."/>
        </authorList>
    </citation>
    <scope>NUCLEOTIDE SEQUENCE</scope>
    <source>
        <strain evidence="6">Expedition CK06-06</strain>
    </source>
</reference>
<dbReference type="GO" id="GO:0003723">
    <property type="term" value="F:RNA binding"/>
    <property type="evidence" value="ECO:0007669"/>
    <property type="project" value="InterPro"/>
</dbReference>
<evidence type="ECO:0000259" key="5">
    <source>
        <dbReference type="Pfam" id="PF00588"/>
    </source>
</evidence>
<dbReference type="PANTHER" id="PTHR42786:SF2">
    <property type="entry name" value="TRNA (CYTIDINE_URIDINE-2'-O-)-METHYLTRANSFERASE TRMJ"/>
    <property type="match status" value="1"/>
</dbReference>
<dbReference type="InterPro" id="IPR001537">
    <property type="entry name" value="SpoU_MeTrfase"/>
</dbReference>
<evidence type="ECO:0000256" key="4">
    <source>
        <dbReference type="ARBA" id="ARBA00022691"/>
    </source>
</evidence>
<dbReference type="SUPFAM" id="SSF75217">
    <property type="entry name" value="alpha/beta knot"/>
    <property type="match status" value="1"/>
</dbReference>
<dbReference type="GO" id="GO:0008173">
    <property type="term" value="F:RNA methyltransferase activity"/>
    <property type="evidence" value="ECO:0007669"/>
    <property type="project" value="InterPro"/>
</dbReference>
<gene>
    <name evidence="6" type="ORF">S03H2_39282</name>
</gene>
<dbReference type="GO" id="GO:0005829">
    <property type="term" value="C:cytosol"/>
    <property type="evidence" value="ECO:0007669"/>
    <property type="project" value="TreeGrafter"/>
</dbReference>
<dbReference type="CDD" id="cd18093">
    <property type="entry name" value="SpoU-like_TrmJ"/>
    <property type="match status" value="1"/>
</dbReference>